<evidence type="ECO:0000256" key="1">
    <source>
        <dbReference type="SAM" id="MobiDB-lite"/>
    </source>
</evidence>
<protein>
    <submittedName>
        <fullName evidence="2">Uncharacterized protein</fullName>
    </submittedName>
</protein>
<organism evidence="2 3">
    <name type="scientific">Spodoptera exigua</name>
    <name type="common">Beet armyworm</name>
    <name type="synonym">Noctua fulgens</name>
    <dbReference type="NCBI Taxonomy" id="7107"/>
    <lineage>
        <taxon>Eukaryota</taxon>
        <taxon>Metazoa</taxon>
        <taxon>Ecdysozoa</taxon>
        <taxon>Arthropoda</taxon>
        <taxon>Hexapoda</taxon>
        <taxon>Insecta</taxon>
        <taxon>Pterygota</taxon>
        <taxon>Neoptera</taxon>
        <taxon>Endopterygota</taxon>
        <taxon>Lepidoptera</taxon>
        <taxon>Glossata</taxon>
        <taxon>Ditrysia</taxon>
        <taxon>Noctuoidea</taxon>
        <taxon>Noctuidae</taxon>
        <taxon>Amphipyrinae</taxon>
        <taxon>Spodoptera</taxon>
    </lineage>
</organism>
<feature type="region of interest" description="Disordered" evidence="1">
    <location>
        <begin position="584"/>
        <end position="606"/>
    </location>
</feature>
<gene>
    <name evidence="2" type="ORF">HF086_012378</name>
</gene>
<evidence type="ECO:0000313" key="3">
    <source>
        <dbReference type="Proteomes" id="UP000814243"/>
    </source>
</evidence>
<proteinExistence type="predicted"/>
<accession>A0A922M9N1</accession>
<reference evidence="2" key="1">
    <citation type="journal article" date="2021" name="G3 (Bethesda)">
        <title>Genome and transcriptome analysis of the beet armyworm Spodoptera exigua reveals targets for pest control. .</title>
        <authorList>
            <person name="Simon S."/>
            <person name="Breeschoten T."/>
            <person name="Jansen H.J."/>
            <person name="Dirks R.P."/>
            <person name="Schranz M.E."/>
            <person name="Ros V.I.D."/>
        </authorList>
    </citation>
    <scope>NUCLEOTIDE SEQUENCE</scope>
    <source>
        <strain evidence="2">TB_SE_WUR_2020</strain>
    </source>
</reference>
<dbReference type="Proteomes" id="UP000814243">
    <property type="component" value="Unassembled WGS sequence"/>
</dbReference>
<comment type="caution">
    <text evidence="2">The sequence shown here is derived from an EMBL/GenBank/DDBJ whole genome shotgun (WGS) entry which is preliminary data.</text>
</comment>
<dbReference type="AlphaFoldDB" id="A0A922M9N1"/>
<dbReference type="EMBL" id="JACEFF010000704">
    <property type="protein sequence ID" value="KAH9632571.1"/>
    <property type="molecule type" value="Genomic_DNA"/>
</dbReference>
<sequence>MSRKKYKSWESSCNSSGYDYPEYLIQFPQTTIGDDLKNAMGLNNNQTKYSHKSNLSSRIDSNSMVDKLSCDDISTREITTDKTSILDIFNSEITSNKQNGSKNPQQRQKCHDSNSIFDELSYFHDVSQNAVVTSSQFYKLEMKKKSNYQKNKKITSTTDEENFQASHLLLDNKSSLENDSKNTKYFNLHLARKVFDSNKVQNKNTSAVLPVRSVGLNNMWFPITIPRLSFMNSTDILVADLKRVRKTLREAKEFSLELMRLLNMYENANKEFECVSDKLKLSYACLIGSDIKVKKQESGYIKETNQKQEKTYNRIENELHGRQSVPPSAELNVDLRINTIISDNNISKLKNARDYDITSQDVAHRRKQNRLEDEIELHLNSDEQFCNDMANVESVKQIEITESNKVKEDKQMEKVLTNDPFSRIKEISAGIDKDEKKNNQINKEDYKKYKRSKTRNSNGLKAKSFHHQIKYRVAVGTSTDNNSTSINRSKTKLLVNFSEKVDQRNNNAQEHCKDLKQIMKKIDSVFAGIEQITASTSTETKALDDHFNNTVISHEIKETSPWPILRKNFSWNARPQTTNEISNFQKQRTHSVSQQTATPRKRRHENKTLASLQVEVQKLLDMPRLESQQCYQSC</sequence>
<feature type="compositionally biased region" description="Polar residues" evidence="1">
    <location>
        <begin position="584"/>
        <end position="598"/>
    </location>
</feature>
<name>A0A922M9N1_SPOEX</name>
<evidence type="ECO:0000313" key="2">
    <source>
        <dbReference type="EMBL" id="KAH9632571.1"/>
    </source>
</evidence>